<dbReference type="GO" id="GO:0007200">
    <property type="term" value="P:phospholipase C-activating G protein-coupled receptor signaling pathway"/>
    <property type="evidence" value="ECO:0007669"/>
    <property type="project" value="TreeGrafter"/>
</dbReference>
<evidence type="ECO:0000256" key="3">
    <source>
        <dbReference type="ARBA" id="ARBA00022475"/>
    </source>
</evidence>
<evidence type="ECO:0000256" key="6">
    <source>
        <dbReference type="ARBA" id="ARBA00023040"/>
    </source>
</evidence>
<dbReference type="GO" id="GO:0005886">
    <property type="term" value="C:plasma membrane"/>
    <property type="evidence" value="ECO:0007669"/>
    <property type="project" value="UniProtKB-SubCell"/>
</dbReference>
<dbReference type="OrthoDB" id="5977853at2759"/>
<dbReference type="PANTHER" id="PTHR24248:SF72">
    <property type="entry name" value="G-PROTEIN COUPLED RECEPTORS FAMILY 1 PROFILE DOMAIN-CONTAINING PROTEIN"/>
    <property type="match status" value="1"/>
</dbReference>
<dbReference type="SUPFAM" id="SSF81321">
    <property type="entry name" value="Family A G protein-coupled receptor-like"/>
    <property type="match status" value="1"/>
</dbReference>
<keyword evidence="6 10" id="KW-0297">G-protein coupled receptor</keyword>
<dbReference type="Proteomes" id="UP000326759">
    <property type="component" value="Unassembled WGS sequence"/>
</dbReference>
<comment type="subcellular location">
    <subcellularLocation>
        <location evidence="1">Cell membrane</location>
        <topology evidence="1">Multi-pass membrane protein</topology>
    </subcellularLocation>
</comment>
<feature type="compositionally biased region" description="Polar residues" evidence="11">
    <location>
        <begin position="263"/>
        <end position="274"/>
    </location>
</feature>
<dbReference type="GO" id="GO:0043410">
    <property type="term" value="P:positive regulation of MAPK cascade"/>
    <property type="evidence" value="ECO:0007669"/>
    <property type="project" value="TreeGrafter"/>
</dbReference>
<dbReference type="GO" id="GO:0007204">
    <property type="term" value="P:positive regulation of cytosolic calcium ion concentration"/>
    <property type="evidence" value="ECO:0007669"/>
    <property type="project" value="TreeGrafter"/>
</dbReference>
<dbReference type="Gene3D" id="1.20.1070.10">
    <property type="entry name" value="Rhodopsin 7-helix transmembrane proteins"/>
    <property type="match status" value="1"/>
</dbReference>
<dbReference type="InterPro" id="IPR017452">
    <property type="entry name" value="GPCR_Rhodpsn_7TM"/>
</dbReference>
<dbReference type="PANTHER" id="PTHR24248">
    <property type="entry name" value="ADRENERGIC RECEPTOR-RELATED G-PROTEIN COUPLED RECEPTOR"/>
    <property type="match status" value="1"/>
</dbReference>
<keyword evidence="9 10" id="KW-0807">Transducer</keyword>
<name>A0A5N5SKR5_9CRUS</name>
<feature type="transmembrane region" description="Helical" evidence="12">
    <location>
        <begin position="373"/>
        <end position="396"/>
    </location>
</feature>
<keyword evidence="3" id="KW-1003">Cell membrane</keyword>
<keyword evidence="7 12" id="KW-0472">Membrane</keyword>
<feature type="transmembrane region" description="Helical" evidence="12">
    <location>
        <begin position="35"/>
        <end position="56"/>
    </location>
</feature>
<accession>A0A5N5SKR5</accession>
<comment type="similarity">
    <text evidence="2 10">Belongs to the G-protein coupled receptor 1 family.</text>
</comment>
<feature type="transmembrane region" description="Helical" evidence="12">
    <location>
        <begin position="188"/>
        <end position="211"/>
    </location>
</feature>
<gene>
    <name evidence="14" type="primary">ADRA1A</name>
    <name evidence="14" type="ORF">Anas_06665</name>
</gene>
<keyword evidence="15" id="KW-1185">Reference proteome</keyword>
<dbReference type="EMBL" id="SEYY01023889">
    <property type="protein sequence ID" value="KAB7494557.1"/>
    <property type="molecule type" value="Genomic_DNA"/>
</dbReference>
<evidence type="ECO:0000256" key="7">
    <source>
        <dbReference type="ARBA" id="ARBA00023136"/>
    </source>
</evidence>
<dbReference type="GO" id="GO:0071880">
    <property type="term" value="P:adenylate cyclase-activating adrenergic receptor signaling pathway"/>
    <property type="evidence" value="ECO:0007669"/>
    <property type="project" value="TreeGrafter"/>
</dbReference>
<dbReference type="Pfam" id="PF00001">
    <property type="entry name" value="7tm_1"/>
    <property type="match status" value="1"/>
</dbReference>
<evidence type="ECO:0000256" key="11">
    <source>
        <dbReference type="SAM" id="MobiDB-lite"/>
    </source>
</evidence>
<feature type="region of interest" description="Disordered" evidence="11">
    <location>
        <begin position="237"/>
        <end position="274"/>
    </location>
</feature>
<evidence type="ECO:0000256" key="9">
    <source>
        <dbReference type="ARBA" id="ARBA00023224"/>
    </source>
</evidence>
<evidence type="ECO:0000256" key="10">
    <source>
        <dbReference type="RuleBase" id="RU000688"/>
    </source>
</evidence>
<evidence type="ECO:0000313" key="15">
    <source>
        <dbReference type="Proteomes" id="UP000326759"/>
    </source>
</evidence>
<dbReference type="SMART" id="SM01381">
    <property type="entry name" value="7TM_GPCR_Srsx"/>
    <property type="match status" value="1"/>
</dbReference>
<feature type="domain" description="G-protein coupled receptors family 1 profile" evidence="13">
    <location>
        <begin position="47"/>
        <end position="405"/>
    </location>
</feature>
<evidence type="ECO:0000256" key="1">
    <source>
        <dbReference type="ARBA" id="ARBA00004651"/>
    </source>
</evidence>
<evidence type="ECO:0000259" key="13">
    <source>
        <dbReference type="PROSITE" id="PS50262"/>
    </source>
</evidence>
<reference evidence="14 15" key="1">
    <citation type="journal article" date="2019" name="PLoS Biol.">
        <title>Sex chromosomes control vertical transmission of feminizing Wolbachia symbionts in an isopod.</title>
        <authorList>
            <person name="Becking T."/>
            <person name="Chebbi M.A."/>
            <person name="Giraud I."/>
            <person name="Moumen B."/>
            <person name="Laverre T."/>
            <person name="Caubet Y."/>
            <person name="Peccoud J."/>
            <person name="Gilbert C."/>
            <person name="Cordaux R."/>
        </authorList>
    </citation>
    <scope>NUCLEOTIDE SEQUENCE [LARGE SCALE GENOMIC DNA]</scope>
    <source>
        <strain evidence="14">ANa2</strain>
        <tissue evidence="14">Whole body excluding digestive tract and cuticle</tissue>
    </source>
</reference>
<protein>
    <submittedName>
        <fullName evidence="14">Alpha-1A adrenergic receptor</fullName>
    </submittedName>
</protein>
<evidence type="ECO:0000256" key="12">
    <source>
        <dbReference type="SAM" id="Phobius"/>
    </source>
</evidence>
<dbReference type="GO" id="GO:0004937">
    <property type="term" value="F:alpha1-adrenergic receptor activity"/>
    <property type="evidence" value="ECO:0007669"/>
    <property type="project" value="TreeGrafter"/>
</dbReference>
<comment type="caution">
    <text evidence="14">The sequence shown here is derived from an EMBL/GenBank/DDBJ whole genome shotgun (WGS) entry which is preliminary data.</text>
</comment>
<sequence length="405" mass="45193">MSFPNFAEIENETVYKECIDCGVISFDSFQIFKSIVLGIIVCLTICGNVLVLLAVIISRNLRSSTYYLIVNLAVADLLLGTTVLPFSAVLEVSNIWYFGQLFCEIWAAVDVLCCTASIWSLCVISLDRYIGVTRPLAYSTIMTEKRVFVLIGAVWALSIAISIGPVLGWKTPPSSDPRVCSVNEELGYVLFSVIGSFYLPGLCIVIVYWRIYKEAYRQSKFLESGVKTTSCEVTLRVHKGGNSSRRSSSPRMTLRAHRGGVGRSSSPAPSETSLTLNGTILSHRSDVHSESLSPSPDMLQLHKGRSSLTSTKSNFLFPISPNEPWTHLHPEDAISITNRKLSSDSQISSPERRISGIHGRLVKFRRQKKAAKTLGIVVGVFLLCWFPFFFILPLVIKYYLCYYYY</sequence>
<evidence type="ECO:0000313" key="14">
    <source>
        <dbReference type="EMBL" id="KAB7494557.1"/>
    </source>
</evidence>
<dbReference type="InterPro" id="IPR000276">
    <property type="entry name" value="GPCR_Rhodpsn"/>
</dbReference>
<feature type="transmembrane region" description="Helical" evidence="12">
    <location>
        <begin position="147"/>
        <end position="168"/>
    </location>
</feature>
<proteinExistence type="inferred from homology"/>
<keyword evidence="8 10" id="KW-0675">Receptor</keyword>
<dbReference type="GO" id="GO:0007267">
    <property type="term" value="P:cell-cell signaling"/>
    <property type="evidence" value="ECO:0007669"/>
    <property type="project" value="TreeGrafter"/>
</dbReference>
<feature type="transmembrane region" description="Helical" evidence="12">
    <location>
        <begin position="105"/>
        <end position="126"/>
    </location>
</feature>
<evidence type="ECO:0000256" key="8">
    <source>
        <dbReference type="ARBA" id="ARBA00023170"/>
    </source>
</evidence>
<dbReference type="PROSITE" id="PS50262">
    <property type="entry name" value="G_PROTEIN_RECEP_F1_2"/>
    <property type="match status" value="1"/>
</dbReference>
<keyword evidence="4 10" id="KW-0812">Transmembrane</keyword>
<organism evidence="14 15">
    <name type="scientific">Armadillidium nasatum</name>
    <dbReference type="NCBI Taxonomy" id="96803"/>
    <lineage>
        <taxon>Eukaryota</taxon>
        <taxon>Metazoa</taxon>
        <taxon>Ecdysozoa</taxon>
        <taxon>Arthropoda</taxon>
        <taxon>Crustacea</taxon>
        <taxon>Multicrustacea</taxon>
        <taxon>Malacostraca</taxon>
        <taxon>Eumalacostraca</taxon>
        <taxon>Peracarida</taxon>
        <taxon>Isopoda</taxon>
        <taxon>Oniscidea</taxon>
        <taxon>Crinocheta</taxon>
        <taxon>Armadillidiidae</taxon>
        <taxon>Armadillidium</taxon>
    </lineage>
</organism>
<evidence type="ECO:0000256" key="2">
    <source>
        <dbReference type="ARBA" id="ARBA00010663"/>
    </source>
</evidence>
<evidence type="ECO:0000256" key="4">
    <source>
        <dbReference type="ARBA" id="ARBA00022692"/>
    </source>
</evidence>
<dbReference type="PRINTS" id="PR00237">
    <property type="entry name" value="GPCRRHODOPSN"/>
</dbReference>
<keyword evidence="5 12" id="KW-1133">Transmembrane helix</keyword>
<dbReference type="PROSITE" id="PS00237">
    <property type="entry name" value="G_PROTEIN_RECEP_F1_1"/>
    <property type="match status" value="1"/>
</dbReference>
<evidence type="ECO:0000256" key="5">
    <source>
        <dbReference type="ARBA" id="ARBA00022989"/>
    </source>
</evidence>
<dbReference type="AlphaFoldDB" id="A0A5N5SKR5"/>
<feature type="transmembrane region" description="Helical" evidence="12">
    <location>
        <begin position="68"/>
        <end position="90"/>
    </location>
</feature>